<protein>
    <submittedName>
        <fullName evidence="2">Thermonuclease family protein</fullName>
    </submittedName>
</protein>
<dbReference type="Proteomes" id="UP000029712">
    <property type="component" value="Chromosome"/>
</dbReference>
<sequence>MERKTKKILNLALGSIATILPISIVSCSCKLEKINGEEQQNFKEKYDKKIKEIENSNEWQKNDYYKQLIADAKKLINSNNKKIDWIKEFDILLSRIKKLTRIAKSNNQNDTNNDKFNINNFHEAKFDFEILKNNKFEVGKATEINIARIADGDTISDSYRNKYRFNGIDTPETHKITNGKFEETSGIQYKYGKIAENYTKNFLNNAAKIWVVPQETKSRVNTKDENFYDNYKRIVAIIYYQDKITKKIYNLNEQLVFFGMARMYYISTNPQSIYYTKNIEYYKQLQEASNHAKNLKLGIFDSGNDINKIYPQRSRKN</sequence>
<dbReference type="InterPro" id="IPR035437">
    <property type="entry name" value="SNase_OB-fold_sf"/>
</dbReference>
<evidence type="ECO:0000313" key="2">
    <source>
        <dbReference type="EMBL" id="AYN65191.1"/>
    </source>
</evidence>
<dbReference type="RefSeq" id="WP_036439254.1">
    <property type="nucleotide sequence ID" value="NZ_CP033021.1"/>
</dbReference>
<dbReference type="InterPro" id="IPR016071">
    <property type="entry name" value="Staphylococal_nuclease_OB-fold"/>
</dbReference>
<dbReference type="PROSITE" id="PS50830">
    <property type="entry name" value="TNASE_3"/>
    <property type="match status" value="1"/>
</dbReference>
<organism evidence="2 3">
    <name type="scientific">Metamycoplasma hominis</name>
    <name type="common">Mycoplasma hominis</name>
    <dbReference type="NCBI Taxonomy" id="2098"/>
    <lineage>
        <taxon>Bacteria</taxon>
        <taxon>Bacillati</taxon>
        <taxon>Mycoplasmatota</taxon>
        <taxon>Mycoplasmoidales</taxon>
        <taxon>Metamycoplasmataceae</taxon>
        <taxon>Metamycoplasma</taxon>
    </lineage>
</organism>
<dbReference type="OrthoDB" id="401280at2"/>
<dbReference type="PROSITE" id="PS51257">
    <property type="entry name" value="PROKAR_LIPOPROTEIN"/>
    <property type="match status" value="1"/>
</dbReference>
<evidence type="ECO:0000313" key="3">
    <source>
        <dbReference type="Proteomes" id="UP000029712"/>
    </source>
</evidence>
<dbReference type="AlphaFoldDB" id="A0A454C911"/>
<reference evidence="2 3" key="2">
    <citation type="submission" date="2018-10" db="EMBL/GenBank/DDBJ databases">
        <title>Detection and isolation of Mycoplasma hominis as a predominant microorganism from pelvic cavity of patient with salpingitis and tubo-ovarian abscess.</title>
        <authorList>
            <person name="Guschin A.E."/>
            <person name="Khayrullina G.A."/>
            <person name="Rakovskaya I.V."/>
            <person name="Shelenkov A.A."/>
            <person name="Shagin D.A."/>
        </authorList>
    </citation>
    <scope>NUCLEOTIDE SEQUENCE [LARGE SCALE GENOMIC DNA]</scope>
    <source>
        <strain evidence="3">TOA</strain>
    </source>
</reference>
<reference evidence="2 3" key="1">
    <citation type="submission" date="2014-08" db="EMBL/GenBank/DDBJ databases">
        <authorList>
            <person name="Kuleshov K."/>
            <person name="Dedkov V."/>
            <person name="Markelov M."/>
            <person name="Pimkina E."/>
        </authorList>
    </citation>
    <scope>NUCLEOTIDE SEQUENCE [LARGE SCALE GENOMIC DNA]</scope>
    <source>
        <strain evidence="3">TOA</strain>
    </source>
</reference>
<dbReference type="Pfam" id="PF00565">
    <property type="entry name" value="SNase"/>
    <property type="match status" value="1"/>
</dbReference>
<dbReference type="EMBL" id="CP033021">
    <property type="protein sequence ID" value="AYN65191.1"/>
    <property type="molecule type" value="Genomic_DNA"/>
</dbReference>
<accession>A0A454C911</accession>
<gene>
    <name evidence="2" type="ORF">KN71_000455</name>
</gene>
<feature type="domain" description="TNase-like" evidence="1">
    <location>
        <begin position="140"/>
        <end position="302"/>
    </location>
</feature>
<proteinExistence type="predicted"/>
<name>A0A454C911_METHO</name>
<evidence type="ECO:0000259" key="1">
    <source>
        <dbReference type="PROSITE" id="PS50830"/>
    </source>
</evidence>
<dbReference type="Gene3D" id="2.40.50.90">
    <property type="match status" value="1"/>
</dbReference>
<dbReference type="SUPFAM" id="SSF50199">
    <property type="entry name" value="Staphylococcal nuclease"/>
    <property type="match status" value="1"/>
</dbReference>
<dbReference type="SMART" id="SM00318">
    <property type="entry name" value="SNc"/>
    <property type="match status" value="1"/>
</dbReference>